<dbReference type="OrthoDB" id="9811959at2"/>
<protein>
    <recommendedName>
        <fullName evidence="3">Four helix bundle protein</fullName>
    </recommendedName>
</protein>
<dbReference type="InterPro" id="IPR036583">
    <property type="entry name" value="23S_rRNA_IVS_sf"/>
</dbReference>
<dbReference type="AlphaFoldDB" id="A0A2N3I788"/>
<proteinExistence type="predicted"/>
<evidence type="ECO:0000313" key="1">
    <source>
        <dbReference type="EMBL" id="PKQ66194.1"/>
    </source>
</evidence>
<comment type="caution">
    <text evidence="1">The sequence shown here is derived from an EMBL/GenBank/DDBJ whole genome shotgun (WGS) entry which is preliminary data.</text>
</comment>
<name>A0A2N3I788_9BACT</name>
<dbReference type="Gene3D" id="1.20.1440.60">
    <property type="entry name" value="23S rRNA-intervening sequence"/>
    <property type="match status" value="1"/>
</dbReference>
<dbReference type="EMBL" id="NKXO01000051">
    <property type="protein sequence ID" value="PKQ66194.1"/>
    <property type="molecule type" value="Genomic_DNA"/>
</dbReference>
<dbReference type="Pfam" id="PF05635">
    <property type="entry name" value="23S_rRNA_IVP"/>
    <property type="match status" value="1"/>
</dbReference>
<dbReference type="RefSeq" id="WP_101359693.1">
    <property type="nucleotide sequence ID" value="NZ_NKXO01000051.1"/>
</dbReference>
<gene>
    <name evidence="1" type="ORF">Rain11_2432</name>
</gene>
<dbReference type="SUPFAM" id="SSF158446">
    <property type="entry name" value="IVS-encoded protein-like"/>
    <property type="match status" value="1"/>
</dbReference>
<dbReference type="NCBIfam" id="NF008911">
    <property type="entry name" value="PRK12275.1-2"/>
    <property type="match status" value="1"/>
</dbReference>
<dbReference type="NCBIfam" id="TIGR02436">
    <property type="entry name" value="four helix bundle protein"/>
    <property type="match status" value="1"/>
</dbReference>
<dbReference type="PANTHER" id="PTHR38471:SF2">
    <property type="entry name" value="FOUR HELIX BUNDLE PROTEIN"/>
    <property type="match status" value="1"/>
</dbReference>
<reference evidence="1 2" key="1">
    <citation type="submission" date="2017-06" db="EMBL/GenBank/DDBJ databases">
        <title>Raineya orbicola gen. nov., sp. nov. a slightly thermophilic bacterium of the phylum Bacteroidetes and the description of Raineyaceae fam. nov.</title>
        <authorList>
            <person name="Albuquerque L."/>
            <person name="Polonia A.R.M."/>
            <person name="Barroso C."/>
            <person name="Froufe H.J.C."/>
            <person name="Lage O."/>
            <person name="Lobo-Da-Cunha A."/>
            <person name="Egas C."/>
            <person name="Da Costa M.S."/>
        </authorList>
    </citation>
    <scope>NUCLEOTIDE SEQUENCE [LARGE SCALE GENOMIC DNA]</scope>
    <source>
        <strain evidence="1 2">SPSPC-11</strain>
    </source>
</reference>
<dbReference type="InterPro" id="IPR012657">
    <property type="entry name" value="23S_rRNA-intervening_sequence"/>
</dbReference>
<dbReference type="CDD" id="cd16377">
    <property type="entry name" value="23S_rRNA_IVP_like"/>
    <property type="match status" value="1"/>
</dbReference>
<evidence type="ECO:0000313" key="2">
    <source>
        <dbReference type="Proteomes" id="UP000233387"/>
    </source>
</evidence>
<organism evidence="1 2">
    <name type="scientific">Raineya orbicola</name>
    <dbReference type="NCBI Taxonomy" id="2016530"/>
    <lineage>
        <taxon>Bacteria</taxon>
        <taxon>Pseudomonadati</taxon>
        <taxon>Bacteroidota</taxon>
        <taxon>Cytophagia</taxon>
        <taxon>Cytophagales</taxon>
        <taxon>Raineyaceae</taxon>
        <taxon>Raineya</taxon>
    </lineage>
</organism>
<sequence>MHKFKDLKVWQKSVELATDIYRLTTTFPSEEKFGLISQMRRCVVSISSNIAEGAGRDTKKDFSNFLSIAYASCCELNTQLIISYNLNYIAQNQLKEIESCIEEIQKMLFSLKNTLV</sequence>
<accession>A0A2N3I788</accession>
<keyword evidence="2" id="KW-1185">Reference proteome</keyword>
<evidence type="ECO:0008006" key="3">
    <source>
        <dbReference type="Google" id="ProtNLM"/>
    </source>
</evidence>
<dbReference type="Proteomes" id="UP000233387">
    <property type="component" value="Unassembled WGS sequence"/>
</dbReference>
<dbReference type="PANTHER" id="PTHR38471">
    <property type="entry name" value="FOUR HELIX BUNDLE PROTEIN"/>
    <property type="match status" value="1"/>
</dbReference>